<organism evidence="1 2">
    <name type="scientific">Salinisphaera shabanensis E1L3A</name>
    <dbReference type="NCBI Taxonomy" id="1033802"/>
    <lineage>
        <taxon>Bacteria</taxon>
        <taxon>Pseudomonadati</taxon>
        <taxon>Pseudomonadota</taxon>
        <taxon>Gammaproteobacteria</taxon>
        <taxon>Salinisphaerales</taxon>
        <taxon>Salinisphaeraceae</taxon>
        <taxon>Salinisphaera</taxon>
    </lineage>
</organism>
<reference evidence="1 2" key="2">
    <citation type="journal article" date="2013" name="PLoS ONE">
        <title>INDIGO - INtegrated Data Warehouse of MIcrobial GenOmes with Examples from the Red Sea Extremophiles.</title>
        <authorList>
            <person name="Alam I."/>
            <person name="Antunes A."/>
            <person name="Kamau A.A."/>
            <person name="Ba Alawi W."/>
            <person name="Kalkatawi M."/>
            <person name="Stingl U."/>
            <person name="Bajic V.B."/>
        </authorList>
    </citation>
    <scope>NUCLEOTIDE SEQUENCE [LARGE SCALE GENOMIC DNA]</scope>
    <source>
        <strain evidence="1 2">E1L3A</strain>
    </source>
</reference>
<gene>
    <name evidence="1" type="ORF">SSPSH_000873</name>
</gene>
<evidence type="ECO:0000313" key="2">
    <source>
        <dbReference type="Proteomes" id="UP000006242"/>
    </source>
</evidence>
<dbReference type="AlphaFoldDB" id="U2FVT4"/>
<proteinExistence type="predicted"/>
<reference evidence="1 2" key="1">
    <citation type="journal article" date="2011" name="J. Bacteriol.">
        <title>Genome sequence of Salinisphaera shabanensis, a gammaproteobacterium from the harsh, variable environment of the brine-seawater interface of the Shaban Deep in the Red Sea.</title>
        <authorList>
            <person name="Antunes A."/>
            <person name="Alam I."/>
            <person name="Bajic V.B."/>
            <person name="Stingl U."/>
        </authorList>
    </citation>
    <scope>NUCLEOTIDE SEQUENCE [LARGE SCALE GENOMIC DNA]</scope>
    <source>
        <strain evidence="1 2">E1L3A</strain>
    </source>
</reference>
<dbReference type="STRING" id="1033802.SSPSH_000873"/>
<comment type="caution">
    <text evidence="1">The sequence shown here is derived from an EMBL/GenBank/DDBJ whole genome shotgun (WGS) entry which is preliminary data.</text>
</comment>
<evidence type="ECO:0000313" key="1">
    <source>
        <dbReference type="EMBL" id="ERJ20009.1"/>
    </source>
</evidence>
<protein>
    <submittedName>
        <fullName evidence="1">Uncharacterized protein</fullName>
    </submittedName>
</protein>
<name>U2FVT4_9GAMM</name>
<dbReference type="Proteomes" id="UP000006242">
    <property type="component" value="Unassembled WGS sequence"/>
</dbReference>
<accession>U2FVT4</accession>
<dbReference type="EMBL" id="AFNV02000005">
    <property type="protein sequence ID" value="ERJ20009.1"/>
    <property type="molecule type" value="Genomic_DNA"/>
</dbReference>
<keyword evidence="2" id="KW-1185">Reference proteome</keyword>
<sequence>MHNTIQAILLCGRSAGVQLRRSALTMRSAKILTRNAGQSAHTPSEECYESLGSARWPARG</sequence>